<proteinExistence type="predicted"/>
<dbReference type="AlphaFoldDB" id="A0A5N5UY04"/>
<dbReference type="Proteomes" id="UP000325690">
    <property type="component" value="Unassembled WGS sequence"/>
</dbReference>
<feature type="signal peptide" evidence="1">
    <location>
        <begin position="1"/>
        <end position="23"/>
    </location>
</feature>
<keyword evidence="1" id="KW-0732">Signal</keyword>
<evidence type="ECO:0000313" key="2">
    <source>
        <dbReference type="EMBL" id="KAB7754494.1"/>
    </source>
</evidence>
<comment type="caution">
    <text evidence="2">The sequence shown here is derived from an EMBL/GenBank/DDBJ whole genome shotgun (WGS) entry which is preliminary data.</text>
</comment>
<dbReference type="EMBL" id="ANBP01000023">
    <property type="protein sequence ID" value="KAB7754494.1"/>
    <property type="molecule type" value="Genomic_DNA"/>
</dbReference>
<protein>
    <recommendedName>
        <fullName evidence="4">Large secreted protein</fullName>
    </recommendedName>
</protein>
<organism evidence="2 3">
    <name type="scientific">Mycolicibacterium phlei DSM 43239 = CCUG 21000</name>
    <dbReference type="NCBI Taxonomy" id="1226750"/>
    <lineage>
        <taxon>Bacteria</taxon>
        <taxon>Bacillati</taxon>
        <taxon>Actinomycetota</taxon>
        <taxon>Actinomycetes</taxon>
        <taxon>Mycobacteriales</taxon>
        <taxon>Mycobacteriaceae</taxon>
        <taxon>Mycolicibacterium</taxon>
    </lineage>
</organism>
<evidence type="ECO:0000313" key="3">
    <source>
        <dbReference type="Proteomes" id="UP000325690"/>
    </source>
</evidence>
<reference evidence="2 3" key="1">
    <citation type="submission" date="2012-10" db="EMBL/GenBank/DDBJ databases">
        <title>The draft sequence of the Mycobacterium pheli genome.</title>
        <authorList>
            <person name="Pettersson B.M.F."/>
            <person name="Das S."/>
            <person name="Dasgupta S."/>
            <person name="Bhattacharya A."/>
            <person name="Kirsebom L.A."/>
        </authorList>
    </citation>
    <scope>NUCLEOTIDE SEQUENCE [LARGE SCALE GENOMIC DNA]</scope>
    <source>
        <strain evidence="2 3">CCUG 21000</strain>
    </source>
</reference>
<name>A0A5N5UY04_MYCPH</name>
<keyword evidence="3" id="KW-1185">Reference proteome</keyword>
<evidence type="ECO:0008006" key="4">
    <source>
        <dbReference type="Google" id="ProtNLM"/>
    </source>
</evidence>
<sequence length="133" mass="13791">MSRVPTAAVLLTAALWTAPTAVAETAVLPEQPGDGRALFTDNPAIVDAHPLRAESFNRLPDDRAIAVHFTTGTPQCYGVHATATETPETVTVALTSGALPEAAGRACIEIAVFGAVEVALAEPLGDRVVLTEF</sequence>
<gene>
    <name evidence="2" type="ORF">MPHL21000_15195</name>
</gene>
<dbReference type="GeneID" id="74300543"/>
<evidence type="ECO:0000256" key="1">
    <source>
        <dbReference type="SAM" id="SignalP"/>
    </source>
</evidence>
<dbReference type="RefSeq" id="WP_040636196.1">
    <property type="nucleotide sequence ID" value="NZ_ANBO01000012.1"/>
</dbReference>
<accession>A0A5N5UY04</accession>
<feature type="chain" id="PRO_5024309505" description="Large secreted protein" evidence="1">
    <location>
        <begin position="24"/>
        <end position="133"/>
    </location>
</feature>